<dbReference type="PANTHER" id="PTHR11986">
    <property type="entry name" value="AMINOTRANSFERASE CLASS III"/>
    <property type="match status" value="1"/>
</dbReference>
<reference evidence="5 6" key="1">
    <citation type="submission" date="2024-11" db="EMBL/GenBank/DDBJ databases">
        <title>The Natural Products Discovery Center: Release of the First 8490 Sequenced Strains for Exploring Actinobacteria Biosynthetic Diversity.</title>
        <authorList>
            <person name="Kalkreuter E."/>
            <person name="Kautsar S.A."/>
            <person name="Yang D."/>
            <person name="Bader C.D."/>
            <person name="Teijaro C.N."/>
            <person name="Fluegel L."/>
            <person name="Davis C.M."/>
            <person name="Simpson J.R."/>
            <person name="Lauterbach L."/>
            <person name="Steele A.D."/>
            <person name="Gui C."/>
            <person name="Meng S."/>
            <person name="Li G."/>
            <person name="Viehrig K."/>
            <person name="Ye F."/>
            <person name="Su P."/>
            <person name="Kiefer A.F."/>
            <person name="Nichols A."/>
            <person name="Cepeda A.J."/>
            <person name="Yan W."/>
            <person name="Fan B."/>
            <person name="Jiang Y."/>
            <person name="Adhikari A."/>
            <person name="Zheng C.-J."/>
            <person name="Schuster L."/>
            <person name="Cowan T.M."/>
            <person name="Smanski M.J."/>
            <person name="Chevrette M.G."/>
            <person name="De Carvalho L.P.S."/>
            <person name="Shen B."/>
        </authorList>
    </citation>
    <scope>NUCLEOTIDE SEQUENCE [LARGE SCALE GENOMIC DNA]</scope>
    <source>
        <strain evidence="5 6">NPDC020863</strain>
    </source>
</reference>
<keyword evidence="5" id="KW-0808">Transferase</keyword>
<evidence type="ECO:0000256" key="1">
    <source>
        <dbReference type="ARBA" id="ARBA00001933"/>
    </source>
</evidence>
<gene>
    <name evidence="5" type="ORF">ACI2L5_27525</name>
</gene>
<dbReference type="PANTHER" id="PTHR11986:SF58">
    <property type="entry name" value="LEUCINE_METHIONINE RACEMASE"/>
    <property type="match status" value="1"/>
</dbReference>
<dbReference type="Gene3D" id="3.40.640.10">
    <property type="entry name" value="Type I PLP-dependent aspartate aminotransferase-like (Major domain)"/>
    <property type="match status" value="1"/>
</dbReference>
<organism evidence="5 6">
    <name type="scientific">Streptomyces milbemycinicus</name>
    <dbReference type="NCBI Taxonomy" id="476552"/>
    <lineage>
        <taxon>Bacteria</taxon>
        <taxon>Bacillati</taxon>
        <taxon>Actinomycetota</taxon>
        <taxon>Actinomycetes</taxon>
        <taxon>Kitasatosporales</taxon>
        <taxon>Streptomycetaceae</taxon>
        <taxon>Streptomyces</taxon>
    </lineage>
</organism>
<comment type="caution">
    <text evidence="5">The sequence shown here is derived from an EMBL/GenBank/DDBJ whole genome shotgun (WGS) entry which is preliminary data.</text>
</comment>
<evidence type="ECO:0000256" key="2">
    <source>
        <dbReference type="ARBA" id="ARBA00008954"/>
    </source>
</evidence>
<dbReference type="RefSeq" id="WP_358643232.1">
    <property type="nucleotide sequence ID" value="NZ_JBFAEV010000025.1"/>
</dbReference>
<evidence type="ECO:0000256" key="4">
    <source>
        <dbReference type="RuleBase" id="RU003560"/>
    </source>
</evidence>
<dbReference type="InterPro" id="IPR015422">
    <property type="entry name" value="PyrdxlP-dep_Trfase_small"/>
</dbReference>
<comment type="similarity">
    <text evidence="2 4">Belongs to the class-III pyridoxal-phosphate-dependent aminotransferase family.</text>
</comment>
<comment type="cofactor">
    <cofactor evidence="1">
        <name>pyridoxal 5'-phosphate</name>
        <dbReference type="ChEBI" id="CHEBI:597326"/>
    </cofactor>
</comment>
<protein>
    <submittedName>
        <fullName evidence="5">Aspartate aminotransferase family protein</fullName>
    </submittedName>
</protein>
<sequence>MSHLSEHLRQATPVVAERGEGVHLVGTDGRRYLDFTAGIGVTSTGHCHPKVVAAAQEQVATLIHGQYTTVMHRPLRRLVERLGSVLPEGLDSLFFANSGSEAVEAALRLARHATGRPNVVVCHGGFHGRTVAAASMTTSGTKVRTGFGPLMGGVVITPFPHAFHYGWDQETATRFALREFDQLLQTVSDPDDTAAIIVEPVLGEGGYVPANTAFLQGLRERADRHGILLILDEIQTGVGRTGRFWGHEHFDVRPDILITAKGLASGFPLSGIAASGELMRRARPGSQGGTYGGNAVACAAALATLGVVEEEGLVANAAAMGARLRAGLEEVAAKNPAIGDVRGLGLMLASEFVTESGEPDPGTATRVMSAAVDEGLLLLPCGPWGNVVRMIPPLIVDEAGIDEGLRAWSAAVAAGTAGAAG</sequence>
<dbReference type="SUPFAM" id="SSF53383">
    <property type="entry name" value="PLP-dependent transferases"/>
    <property type="match status" value="1"/>
</dbReference>
<dbReference type="InterPro" id="IPR050103">
    <property type="entry name" value="Class-III_PLP-dep_AT"/>
</dbReference>
<dbReference type="InterPro" id="IPR015424">
    <property type="entry name" value="PyrdxlP-dep_Trfase"/>
</dbReference>
<dbReference type="InterPro" id="IPR015421">
    <property type="entry name" value="PyrdxlP-dep_Trfase_major"/>
</dbReference>
<keyword evidence="6" id="KW-1185">Reference proteome</keyword>
<accession>A0ABW8LRX5</accession>
<evidence type="ECO:0000313" key="5">
    <source>
        <dbReference type="EMBL" id="MFK4268671.1"/>
    </source>
</evidence>
<dbReference type="CDD" id="cd00610">
    <property type="entry name" value="OAT_like"/>
    <property type="match status" value="1"/>
</dbReference>
<keyword evidence="5" id="KW-0032">Aminotransferase</keyword>
<name>A0ABW8LRX5_9ACTN</name>
<evidence type="ECO:0000313" key="6">
    <source>
        <dbReference type="Proteomes" id="UP001620295"/>
    </source>
</evidence>
<evidence type="ECO:0000256" key="3">
    <source>
        <dbReference type="ARBA" id="ARBA00022898"/>
    </source>
</evidence>
<dbReference type="InterPro" id="IPR005814">
    <property type="entry name" value="Aminotrans_3"/>
</dbReference>
<dbReference type="EMBL" id="JBJDQH010000009">
    <property type="protein sequence ID" value="MFK4268671.1"/>
    <property type="molecule type" value="Genomic_DNA"/>
</dbReference>
<proteinExistence type="inferred from homology"/>
<dbReference type="Pfam" id="PF00202">
    <property type="entry name" value="Aminotran_3"/>
    <property type="match status" value="1"/>
</dbReference>
<dbReference type="InterPro" id="IPR049704">
    <property type="entry name" value="Aminotrans_3_PPA_site"/>
</dbReference>
<dbReference type="GO" id="GO:0008483">
    <property type="term" value="F:transaminase activity"/>
    <property type="evidence" value="ECO:0007669"/>
    <property type="project" value="UniProtKB-KW"/>
</dbReference>
<keyword evidence="3 4" id="KW-0663">Pyridoxal phosphate</keyword>
<dbReference type="Proteomes" id="UP001620295">
    <property type="component" value="Unassembled WGS sequence"/>
</dbReference>
<dbReference type="PROSITE" id="PS00600">
    <property type="entry name" value="AA_TRANSFER_CLASS_3"/>
    <property type="match status" value="1"/>
</dbReference>
<dbReference type="PIRSF" id="PIRSF000521">
    <property type="entry name" value="Transaminase_4ab_Lys_Orn"/>
    <property type="match status" value="1"/>
</dbReference>
<dbReference type="Gene3D" id="3.90.1150.10">
    <property type="entry name" value="Aspartate Aminotransferase, domain 1"/>
    <property type="match status" value="1"/>
</dbReference>